<proteinExistence type="predicted"/>
<organism evidence="1 2">
    <name type="scientific">Lentzea flava</name>
    <dbReference type="NCBI Taxonomy" id="103732"/>
    <lineage>
        <taxon>Bacteria</taxon>
        <taxon>Bacillati</taxon>
        <taxon>Actinomycetota</taxon>
        <taxon>Actinomycetes</taxon>
        <taxon>Pseudonocardiales</taxon>
        <taxon>Pseudonocardiaceae</taxon>
        <taxon>Lentzea</taxon>
    </lineage>
</organism>
<evidence type="ECO:0000313" key="1">
    <source>
        <dbReference type="EMBL" id="GGU45732.1"/>
    </source>
</evidence>
<protein>
    <submittedName>
        <fullName evidence="1">Uncharacterized protein</fullName>
    </submittedName>
</protein>
<sequence>MGRPNGGDSGATPEVIMALKRAGNSQRSIAQRFDVSEAAVSLRLGRAGLIDSTPRSDAMKHFPWKLGRAFHDASLGKLVRNHLEFVATNGHGMSEDKLKRLRALYKKLLGEEQFAEALERGKLDPTTPPKFVVEFDPAIPPGKGNKTGGFALVPWEERDGDLLIRRNEHAELSDDALMVLRFPKRLP</sequence>
<dbReference type="Proteomes" id="UP000649573">
    <property type="component" value="Unassembled WGS sequence"/>
</dbReference>
<keyword evidence="2" id="KW-1185">Reference proteome</keyword>
<evidence type="ECO:0000313" key="2">
    <source>
        <dbReference type="Proteomes" id="UP000649573"/>
    </source>
</evidence>
<dbReference type="EMBL" id="BMRE01000018">
    <property type="protein sequence ID" value="GGU45732.1"/>
    <property type="molecule type" value="Genomic_DNA"/>
</dbReference>
<comment type="caution">
    <text evidence="1">The sequence shown here is derived from an EMBL/GenBank/DDBJ whole genome shotgun (WGS) entry which is preliminary data.</text>
</comment>
<name>A0ABQ2UNI1_9PSEU</name>
<gene>
    <name evidence="1" type="ORF">GCM10010178_42730</name>
</gene>
<accession>A0ABQ2UNI1</accession>
<reference evidence="2" key="1">
    <citation type="journal article" date="2019" name="Int. J. Syst. Evol. Microbiol.">
        <title>The Global Catalogue of Microorganisms (GCM) 10K type strain sequencing project: providing services to taxonomists for standard genome sequencing and annotation.</title>
        <authorList>
            <consortium name="The Broad Institute Genomics Platform"/>
            <consortium name="The Broad Institute Genome Sequencing Center for Infectious Disease"/>
            <person name="Wu L."/>
            <person name="Ma J."/>
        </authorList>
    </citation>
    <scope>NUCLEOTIDE SEQUENCE [LARGE SCALE GENOMIC DNA]</scope>
    <source>
        <strain evidence="2">JCM 3296</strain>
    </source>
</reference>